<comment type="caution">
    <text evidence="5">The sequence shown here is derived from an EMBL/GenBank/DDBJ whole genome shotgun (WGS) entry which is preliminary data.</text>
</comment>
<evidence type="ECO:0000256" key="3">
    <source>
        <dbReference type="ARBA" id="ARBA00023163"/>
    </source>
</evidence>
<dbReference type="Gene3D" id="1.10.10.60">
    <property type="entry name" value="Homeodomain-like"/>
    <property type="match status" value="1"/>
</dbReference>
<reference evidence="6" key="1">
    <citation type="journal article" date="2019" name="Int. J. Syst. Evol. Microbiol.">
        <title>The Global Catalogue of Microorganisms (GCM) 10K type strain sequencing project: providing services to taxonomists for standard genome sequencing and annotation.</title>
        <authorList>
            <consortium name="The Broad Institute Genomics Platform"/>
            <consortium name="The Broad Institute Genome Sequencing Center for Infectious Disease"/>
            <person name="Wu L."/>
            <person name="Ma J."/>
        </authorList>
    </citation>
    <scope>NUCLEOTIDE SEQUENCE [LARGE SCALE GENOMIC DNA]</scope>
    <source>
        <strain evidence="6">SHR3</strain>
    </source>
</reference>
<dbReference type="Pfam" id="PF12833">
    <property type="entry name" value="HTH_18"/>
    <property type="match status" value="1"/>
</dbReference>
<protein>
    <submittedName>
        <fullName evidence="5">AraC family transcriptional regulator</fullName>
    </submittedName>
</protein>
<dbReference type="PANTHER" id="PTHR46796:SF6">
    <property type="entry name" value="ARAC SUBFAMILY"/>
    <property type="match status" value="1"/>
</dbReference>
<dbReference type="Pfam" id="PF14525">
    <property type="entry name" value="AraC_binding_2"/>
    <property type="match status" value="1"/>
</dbReference>
<dbReference type="SUPFAM" id="SSF46689">
    <property type="entry name" value="Homeodomain-like"/>
    <property type="match status" value="1"/>
</dbReference>
<evidence type="ECO:0000256" key="1">
    <source>
        <dbReference type="ARBA" id="ARBA00023015"/>
    </source>
</evidence>
<dbReference type="InterPro" id="IPR035418">
    <property type="entry name" value="AraC-bd_2"/>
</dbReference>
<feature type="domain" description="HTH araC/xylS-type" evidence="4">
    <location>
        <begin position="215"/>
        <end position="316"/>
    </location>
</feature>
<proteinExistence type="predicted"/>
<evidence type="ECO:0000259" key="4">
    <source>
        <dbReference type="PROSITE" id="PS01124"/>
    </source>
</evidence>
<evidence type="ECO:0000313" key="5">
    <source>
        <dbReference type="EMBL" id="MFC5767951.1"/>
    </source>
</evidence>
<dbReference type="Proteomes" id="UP001595974">
    <property type="component" value="Unassembled WGS sequence"/>
</dbReference>
<dbReference type="RefSeq" id="WP_198363249.1">
    <property type="nucleotide sequence ID" value="NZ_JBHSOG010000006.1"/>
</dbReference>
<sequence length="316" mass="35933">MLDSLLKKSTVFPIADPYQVSAYVNRHIGLHTLKTEKRIECASLRHARLDDLGLMVIGYGSSAAVSTPKLVRNYHLQLVINGECVVRYRRDEISLDVGAATLIPPDEEVKFFYSSDCMKLIVKIPSGVFDRTCREGCGYLPSGGVHFDKVVRKLGEDVAFRHMLELVCLEAEKARVCGNRSIEPLKQFLGYKLLEWFPHNVDRLDSTREDEGLIGHVDDYISENIHRPITVAELADHCNITSRTLQNVFSRHRGVSPATYIKRKRLEAIYDVLKSSNRSKKMVTHIAMDYGFTHLGRFAADYRKLFGEFPSETLRN</sequence>
<keyword evidence="6" id="KW-1185">Reference proteome</keyword>
<keyword evidence="2" id="KW-0238">DNA-binding</keyword>
<accession>A0ABW1ALI6</accession>
<dbReference type="InterPro" id="IPR050204">
    <property type="entry name" value="AraC_XylS_family_regulators"/>
</dbReference>
<dbReference type="InterPro" id="IPR009057">
    <property type="entry name" value="Homeodomain-like_sf"/>
</dbReference>
<evidence type="ECO:0000313" key="6">
    <source>
        <dbReference type="Proteomes" id="UP001595974"/>
    </source>
</evidence>
<dbReference type="EMBL" id="JBHSOG010000006">
    <property type="protein sequence ID" value="MFC5767951.1"/>
    <property type="molecule type" value="Genomic_DNA"/>
</dbReference>
<evidence type="ECO:0000256" key="2">
    <source>
        <dbReference type="ARBA" id="ARBA00023125"/>
    </source>
</evidence>
<keyword evidence="3" id="KW-0804">Transcription</keyword>
<keyword evidence="1" id="KW-0805">Transcription regulation</keyword>
<organism evidence="5 6">
    <name type="scientific">Thauera sinica</name>
    <dbReference type="NCBI Taxonomy" id="2665146"/>
    <lineage>
        <taxon>Bacteria</taxon>
        <taxon>Pseudomonadati</taxon>
        <taxon>Pseudomonadota</taxon>
        <taxon>Betaproteobacteria</taxon>
        <taxon>Rhodocyclales</taxon>
        <taxon>Zoogloeaceae</taxon>
        <taxon>Thauera</taxon>
    </lineage>
</organism>
<gene>
    <name evidence="5" type="ORF">ACFPTN_01050</name>
</gene>
<dbReference type="SMART" id="SM00342">
    <property type="entry name" value="HTH_ARAC"/>
    <property type="match status" value="1"/>
</dbReference>
<dbReference type="PROSITE" id="PS01124">
    <property type="entry name" value="HTH_ARAC_FAMILY_2"/>
    <property type="match status" value="1"/>
</dbReference>
<name>A0ABW1ALI6_9RHOO</name>
<dbReference type="PANTHER" id="PTHR46796">
    <property type="entry name" value="HTH-TYPE TRANSCRIPTIONAL ACTIVATOR RHAS-RELATED"/>
    <property type="match status" value="1"/>
</dbReference>
<dbReference type="InterPro" id="IPR018060">
    <property type="entry name" value="HTH_AraC"/>
</dbReference>